<evidence type="ECO:0000256" key="3">
    <source>
        <dbReference type="ARBA" id="ARBA00022490"/>
    </source>
</evidence>
<evidence type="ECO:0000313" key="6">
    <source>
        <dbReference type="EMBL" id="OMP65775.1"/>
    </source>
</evidence>
<keyword evidence="6" id="KW-0282">Flagellum</keyword>
<dbReference type="PANTHER" id="PTHR34773">
    <property type="entry name" value="FLAGELLAR SECRETION CHAPERONE FLIS"/>
    <property type="match status" value="1"/>
</dbReference>
<evidence type="ECO:0000256" key="1">
    <source>
        <dbReference type="ARBA" id="ARBA00004514"/>
    </source>
</evidence>
<accession>A0A1V2A443</accession>
<keyword evidence="3" id="KW-0963">Cytoplasm</keyword>
<keyword evidence="6" id="KW-0969">Cilium</keyword>
<organism evidence="6 7">
    <name type="scientific">Domibacillus epiphyticus</name>
    <dbReference type="NCBI Taxonomy" id="1714355"/>
    <lineage>
        <taxon>Bacteria</taxon>
        <taxon>Bacillati</taxon>
        <taxon>Bacillota</taxon>
        <taxon>Bacilli</taxon>
        <taxon>Bacillales</taxon>
        <taxon>Bacillaceae</taxon>
        <taxon>Domibacillus</taxon>
    </lineage>
</organism>
<dbReference type="InterPro" id="IPR036584">
    <property type="entry name" value="FliS_sf"/>
</dbReference>
<keyword evidence="5" id="KW-0143">Chaperone</keyword>
<comment type="caution">
    <text evidence="6">The sequence shown here is derived from an EMBL/GenBank/DDBJ whole genome shotgun (WGS) entry which is preliminary data.</text>
</comment>
<sequence>MLDRKRAQDVYVQNSIATASPIEMAMILLQGALASIKKARMAMEENERLKQNFHLKRAQQCVLEIVPFLNEEIKEGQAASLVYQNVNSMLVKANINRDAAMLIEAEEILISLLEAWKASK</sequence>
<protein>
    <submittedName>
        <fullName evidence="6">Flagellar export chaperone FliS</fullName>
    </submittedName>
</protein>
<dbReference type="SUPFAM" id="SSF101116">
    <property type="entry name" value="Flagellar export chaperone FliS"/>
    <property type="match status" value="1"/>
</dbReference>
<gene>
    <name evidence="6" type="ORF">BTO28_15450</name>
</gene>
<dbReference type="Proteomes" id="UP000188613">
    <property type="component" value="Unassembled WGS sequence"/>
</dbReference>
<evidence type="ECO:0000313" key="7">
    <source>
        <dbReference type="Proteomes" id="UP000188613"/>
    </source>
</evidence>
<dbReference type="GO" id="GO:0005829">
    <property type="term" value="C:cytosol"/>
    <property type="evidence" value="ECO:0007669"/>
    <property type="project" value="UniProtKB-SubCell"/>
</dbReference>
<name>A0A1V2A443_9BACI</name>
<comment type="subcellular location">
    <subcellularLocation>
        <location evidence="1">Cytoplasm</location>
        <location evidence="1">Cytosol</location>
    </subcellularLocation>
</comment>
<keyword evidence="6" id="KW-0966">Cell projection</keyword>
<dbReference type="GO" id="GO:0071973">
    <property type="term" value="P:bacterial-type flagellum-dependent cell motility"/>
    <property type="evidence" value="ECO:0007669"/>
    <property type="project" value="TreeGrafter"/>
</dbReference>
<dbReference type="AlphaFoldDB" id="A0A1V2A443"/>
<dbReference type="Gene3D" id="1.20.120.340">
    <property type="entry name" value="Flagellar protein FliS"/>
    <property type="match status" value="1"/>
</dbReference>
<evidence type="ECO:0000256" key="5">
    <source>
        <dbReference type="ARBA" id="ARBA00023186"/>
    </source>
</evidence>
<keyword evidence="4" id="KW-1005">Bacterial flagellum biogenesis</keyword>
<dbReference type="InterPro" id="IPR003713">
    <property type="entry name" value="FliS"/>
</dbReference>
<dbReference type="EMBL" id="MSFI01000030">
    <property type="protein sequence ID" value="OMP65775.1"/>
    <property type="molecule type" value="Genomic_DNA"/>
</dbReference>
<dbReference type="STRING" id="1714355.BTO28_15450"/>
<dbReference type="PANTHER" id="PTHR34773:SF1">
    <property type="entry name" value="FLAGELLAR SECRETION CHAPERONE FLIS"/>
    <property type="match status" value="1"/>
</dbReference>
<reference evidence="6 7" key="1">
    <citation type="submission" date="2016-12" db="EMBL/GenBank/DDBJ databases">
        <title>Domibacillus sp. SAB 38T whole genome sequencing.</title>
        <authorList>
            <person name="Verma A."/>
            <person name="Ojha A.K."/>
            <person name="Krishnamurthi S."/>
        </authorList>
    </citation>
    <scope>NUCLEOTIDE SEQUENCE [LARGE SCALE GENOMIC DNA]</scope>
    <source>
        <strain evidence="6 7">SAB 38</strain>
    </source>
</reference>
<keyword evidence="7" id="KW-1185">Reference proteome</keyword>
<proteinExistence type="inferred from homology"/>
<dbReference type="NCBIfam" id="TIGR00208">
    <property type="entry name" value="fliS"/>
    <property type="match status" value="1"/>
</dbReference>
<dbReference type="Pfam" id="PF02561">
    <property type="entry name" value="FliS"/>
    <property type="match status" value="1"/>
</dbReference>
<evidence type="ECO:0000256" key="2">
    <source>
        <dbReference type="ARBA" id="ARBA00008787"/>
    </source>
</evidence>
<dbReference type="GO" id="GO:0044780">
    <property type="term" value="P:bacterial-type flagellum assembly"/>
    <property type="evidence" value="ECO:0007669"/>
    <property type="project" value="InterPro"/>
</dbReference>
<evidence type="ECO:0000256" key="4">
    <source>
        <dbReference type="ARBA" id="ARBA00022795"/>
    </source>
</evidence>
<comment type="similarity">
    <text evidence="2">Belongs to the FliS family.</text>
</comment>